<dbReference type="Pfam" id="PF14880">
    <property type="entry name" value="COX14"/>
    <property type="match status" value="2"/>
</dbReference>
<feature type="non-terminal residue" evidence="7">
    <location>
        <position position="332"/>
    </location>
</feature>
<feature type="region of interest" description="Disordered" evidence="5">
    <location>
        <begin position="37"/>
        <end position="56"/>
    </location>
</feature>
<feature type="region of interest" description="Disordered" evidence="5">
    <location>
        <begin position="288"/>
        <end position="332"/>
    </location>
</feature>
<proteinExistence type="predicted"/>
<accession>A0A3E2H2F1</accession>
<feature type="region of interest" description="Disordered" evidence="5">
    <location>
        <begin position="1"/>
        <end position="31"/>
    </location>
</feature>
<comment type="subcellular location">
    <subcellularLocation>
        <location evidence="1">Membrane</location>
        <topology evidence="1">Single-pass membrane protein</topology>
    </subcellularLocation>
</comment>
<comment type="caution">
    <text evidence="7">The sequence shown here is derived from an EMBL/GenBank/DDBJ whole genome shotgun (WGS) entry which is preliminary data.</text>
</comment>
<evidence type="ECO:0000313" key="7">
    <source>
        <dbReference type="EMBL" id="RFU27588.1"/>
    </source>
</evidence>
<keyword evidence="8" id="KW-1185">Reference proteome</keyword>
<organism evidence="7 8">
    <name type="scientific">Scytalidium lignicola</name>
    <name type="common">Hyphomycete</name>
    <dbReference type="NCBI Taxonomy" id="5539"/>
    <lineage>
        <taxon>Eukaryota</taxon>
        <taxon>Fungi</taxon>
        <taxon>Dikarya</taxon>
        <taxon>Ascomycota</taxon>
        <taxon>Pezizomycotina</taxon>
        <taxon>Leotiomycetes</taxon>
        <taxon>Leotiomycetes incertae sedis</taxon>
        <taxon>Scytalidium</taxon>
    </lineage>
</organism>
<feature type="compositionally biased region" description="Polar residues" evidence="5">
    <location>
        <begin position="1"/>
        <end position="14"/>
    </location>
</feature>
<dbReference type="OrthoDB" id="4205486at2759"/>
<evidence type="ECO:0000256" key="5">
    <source>
        <dbReference type="SAM" id="MobiDB-lite"/>
    </source>
</evidence>
<feature type="compositionally biased region" description="Low complexity" evidence="5">
    <location>
        <begin position="15"/>
        <end position="31"/>
    </location>
</feature>
<dbReference type="InterPro" id="IPR029208">
    <property type="entry name" value="COX14"/>
</dbReference>
<dbReference type="OMA" id="VSVYSVW"/>
<feature type="transmembrane region" description="Helical" evidence="6">
    <location>
        <begin position="91"/>
        <end position="113"/>
    </location>
</feature>
<dbReference type="GO" id="GO:0016020">
    <property type="term" value="C:membrane"/>
    <property type="evidence" value="ECO:0007669"/>
    <property type="project" value="UniProtKB-SubCell"/>
</dbReference>
<evidence type="ECO:0000256" key="2">
    <source>
        <dbReference type="ARBA" id="ARBA00022692"/>
    </source>
</evidence>
<dbReference type="Proteomes" id="UP000258309">
    <property type="component" value="Unassembled WGS sequence"/>
</dbReference>
<reference evidence="7 8" key="1">
    <citation type="submission" date="2018-05" db="EMBL/GenBank/DDBJ databases">
        <title>Draft genome sequence of Scytalidium lignicola DSM 105466, a ubiquitous saprotrophic fungus.</title>
        <authorList>
            <person name="Buettner E."/>
            <person name="Gebauer A.M."/>
            <person name="Hofrichter M."/>
            <person name="Liers C."/>
            <person name="Kellner H."/>
        </authorList>
    </citation>
    <scope>NUCLEOTIDE SEQUENCE [LARGE SCALE GENOMIC DNA]</scope>
    <source>
        <strain evidence="7 8">DSM 105466</strain>
    </source>
</reference>
<keyword evidence="2 6" id="KW-0812">Transmembrane</keyword>
<evidence type="ECO:0000256" key="6">
    <source>
        <dbReference type="SAM" id="Phobius"/>
    </source>
</evidence>
<evidence type="ECO:0000256" key="4">
    <source>
        <dbReference type="ARBA" id="ARBA00023136"/>
    </source>
</evidence>
<keyword evidence="3 6" id="KW-1133">Transmembrane helix</keyword>
<gene>
    <name evidence="7" type="ORF">B7463_g8765</name>
</gene>
<feature type="non-terminal residue" evidence="7">
    <location>
        <position position="1"/>
    </location>
</feature>
<keyword evidence="4 6" id="KW-0472">Membrane</keyword>
<evidence type="ECO:0000313" key="8">
    <source>
        <dbReference type="Proteomes" id="UP000258309"/>
    </source>
</evidence>
<sequence>MPRSATDATRFTSTAPHAFSKAPSSAASFSIPNASTGAAARLRKPGPPGETPQQKVKRLREEAQKAREAKISTFDKIILRGRVWADKAHRFTALSLIGITCMDILLLSFYIYLIQLEYCCCPIDDGKYLRENQNANVKLYTVICGGVTVYAMSDMIIYNRRKRAEFFAEQRAAREAALYNSREAIKTGTATEEQIRFIELDDMHKAALEKAAQEKANKKGIFTRSKELLFSGLKKEEEGEDVGTSEARLGYEALSEEDDTLGERESDVLRAIEDKKLSLQSKAKEAFMKEKERQVNGGPLDRLGTVAEGQGSASEADSKKSGGGWFSFWSKR</sequence>
<dbReference type="STRING" id="5539.A0A3E2H2F1"/>
<dbReference type="EMBL" id="NCSJ02000199">
    <property type="protein sequence ID" value="RFU27588.1"/>
    <property type="molecule type" value="Genomic_DNA"/>
</dbReference>
<evidence type="ECO:0000256" key="3">
    <source>
        <dbReference type="ARBA" id="ARBA00022989"/>
    </source>
</evidence>
<evidence type="ECO:0000256" key="1">
    <source>
        <dbReference type="ARBA" id="ARBA00004167"/>
    </source>
</evidence>
<dbReference type="AlphaFoldDB" id="A0A3E2H2F1"/>
<name>A0A3E2H2F1_SCYLI</name>
<protein>
    <submittedName>
        <fullName evidence="7">Uncharacterized protein</fullName>
    </submittedName>
</protein>